<dbReference type="Proteomes" id="UP000011760">
    <property type="component" value="Chromosome"/>
</dbReference>
<proteinExistence type="predicted"/>
<evidence type="ECO:0000313" key="3">
    <source>
        <dbReference type="Proteomes" id="UP000011760"/>
    </source>
</evidence>
<dbReference type="EMBL" id="CP004354">
    <property type="protein sequence ID" value="AGG67989.1"/>
    <property type="molecule type" value="Genomic_DNA"/>
</dbReference>
<evidence type="ECO:0000313" key="2">
    <source>
        <dbReference type="EMBL" id="AGG67989.1"/>
    </source>
</evidence>
<dbReference type="Pfam" id="PF20613">
    <property type="entry name" value="HipA_2"/>
    <property type="match status" value="1"/>
</dbReference>
<dbReference type="InterPro" id="IPR046748">
    <property type="entry name" value="HipA_2"/>
</dbReference>
<protein>
    <recommendedName>
        <fullName evidence="1">HipA-like kinase domain-containing protein</fullName>
    </recommendedName>
</protein>
<dbReference type="PATRIC" id="fig|1121353.3.peg.2626"/>
<feature type="domain" description="HipA-like kinase" evidence="1">
    <location>
        <begin position="64"/>
        <end position="156"/>
    </location>
</feature>
<dbReference type="eggNOG" id="ENOG5030JC8">
    <property type="taxonomic scope" value="Bacteria"/>
</dbReference>
<sequence>MILCRSLKIPLTFERSFHLMVVAVEIRLSFQVRRRLKVNLLLNDNVINLDDHRPSPNSSRTTLQIIGQVANTGTKPFLAQASDNNFYWCKRLHNDHLWQSTVNEVVVSIVGQALGAPIRNWKIIEVPPEFHNHLVKDGNYRLDGTPLFGSQALHNADLDPDPQVFKFVDDDGNYNRIPLLIALLILCNGKDFQIMYDSSAENSIWSIDHGMWFGSDEFPWVLQSENTLYGRTSVPSLTVRIENVHWEKAISAIRSLPKDLSVKAKALIPTEWGISEVDTNRLIEFAYNRQEYAISRLEEFRIRHGRR</sequence>
<accession>M1UP10</accession>
<dbReference type="HOGENOM" id="CLU_091278_0_0_11"/>
<name>M1UP10_9CORY</name>
<dbReference type="KEGG" id="ccn:H924_12850"/>
<gene>
    <name evidence="2" type="ORF">H924_12850</name>
</gene>
<organism evidence="2 3">
    <name type="scientific">Corynebacterium callunae DSM 20147</name>
    <dbReference type="NCBI Taxonomy" id="1121353"/>
    <lineage>
        <taxon>Bacteria</taxon>
        <taxon>Bacillati</taxon>
        <taxon>Actinomycetota</taxon>
        <taxon>Actinomycetes</taxon>
        <taxon>Mycobacteriales</taxon>
        <taxon>Corynebacteriaceae</taxon>
        <taxon>Corynebacterium</taxon>
    </lineage>
</organism>
<reference evidence="2 3" key="1">
    <citation type="submission" date="2013-02" db="EMBL/GenBank/DDBJ databases">
        <title>The complete genome sequence of Corynebacterium callunae DSM 20147.</title>
        <authorList>
            <person name="Ruckert C."/>
            <person name="Albersmeier A."/>
            <person name="Kalinowski J."/>
        </authorList>
    </citation>
    <scope>NUCLEOTIDE SEQUENCE [LARGE SCALE GENOMIC DNA]</scope>
    <source>
        <strain evidence="2 3">DSM 20147</strain>
    </source>
</reference>
<dbReference type="AlphaFoldDB" id="M1UP10"/>
<evidence type="ECO:0000259" key="1">
    <source>
        <dbReference type="Pfam" id="PF20613"/>
    </source>
</evidence>
<keyword evidence="3" id="KW-1185">Reference proteome</keyword>